<sequence length="92" mass="10663">MYAAQWMLLERYISIKPAISRSGDIFSDSETTDLLGALSTTMEMDFLMHFGALLNGSMLLRFVKCGGRLICGRIWKVFRKVSWSVWERVKFF</sequence>
<dbReference type="Proteomes" id="UP001054945">
    <property type="component" value="Unassembled WGS sequence"/>
</dbReference>
<accession>A0AAV4QV89</accession>
<name>A0AAV4QV89_CAEEX</name>
<keyword evidence="2" id="KW-1185">Reference proteome</keyword>
<gene>
    <name evidence="1" type="ORF">CEXT_353751</name>
</gene>
<protein>
    <submittedName>
        <fullName evidence="1">Uncharacterized protein</fullName>
    </submittedName>
</protein>
<dbReference type="AlphaFoldDB" id="A0AAV4QV89"/>
<evidence type="ECO:0000313" key="2">
    <source>
        <dbReference type="Proteomes" id="UP001054945"/>
    </source>
</evidence>
<reference evidence="1 2" key="1">
    <citation type="submission" date="2021-06" db="EMBL/GenBank/DDBJ databases">
        <title>Caerostris extrusa draft genome.</title>
        <authorList>
            <person name="Kono N."/>
            <person name="Arakawa K."/>
        </authorList>
    </citation>
    <scope>NUCLEOTIDE SEQUENCE [LARGE SCALE GENOMIC DNA]</scope>
</reference>
<evidence type="ECO:0000313" key="1">
    <source>
        <dbReference type="EMBL" id="GIY12027.1"/>
    </source>
</evidence>
<comment type="caution">
    <text evidence="1">The sequence shown here is derived from an EMBL/GenBank/DDBJ whole genome shotgun (WGS) entry which is preliminary data.</text>
</comment>
<organism evidence="1 2">
    <name type="scientific">Caerostris extrusa</name>
    <name type="common">Bark spider</name>
    <name type="synonym">Caerostris bankana</name>
    <dbReference type="NCBI Taxonomy" id="172846"/>
    <lineage>
        <taxon>Eukaryota</taxon>
        <taxon>Metazoa</taxon>
        <taxon>Ecdysozoa</taxon>
        <taxon>Arthropoda</taxon>
        <taxon>Chelicerata</taxon>
        <taxon>Arachnida</taxon>
        <taxon>Araneae</taxon>
        <taxon>Araneomorphae</taxon>
        <taxon>Entelegynae</taxon>
        <taxon>Araneoidea</taxon>
        <taxon>Araneidae</taxon>
        <taxon>Caerostris</taxon>
    </lineage>
</organism>
<dbReference type="EMBL" id="BPLR01006730">
    <property type="protein sequence ID" value="GIY12027.1"/>
    <property type="molecule type" value="Genomic_DNA"/>
</dbReference>
<proteinExistence type="predicted"/>